<dbReference type="SUPFAM" id="SSF52374">
    <property type="entry name" value="Nucleotidylyl transferase"/>
    <property type="match status" value="1"/>
</dbReference>
<comment type="catalytic activity">
    <reaction evidence="13 14">
        <text>FMN + ATP + H(+) = FAD + diphosphate</text>
        <dbReference type="Rhea" id="RHEA:17237"/>
        <dbReference type="ChEBI" id="CHEBI:15378"/>
        <dbReference type="ChEBI" id="CHEBI:30616"/>
        <dbReference type="ChEBI" id="CHEBI:33019"/>
        <dbReference type="ChEBI" id="CHEBI:57692"/>
        <dbReference type="ChEBI" id="CHEBI:58210"/>
        <dbReference type="EC" id="2.7.7.2"/>
    </reaction>
</comment>
<dbReference type="Gene3D" id="2.40.30.30">
    <property type="entry name" value="Riboflavin kinase-like"/>
    <property type="match status" value="1"/>
</dbReference>
<dbReference type="Pfam" id="PF01687">
    <property type="entry name" value="Flavokinase"/>
    <property type="match status" value="1"/>
</dbReference>
<evidence type="ECO:0000256" key="2">
    <source>
        <dbReference type="ARBA" id="ARBA00005201"/>
    </source>
</evidence>
<comment type="caution">
    <text evidence="16">The sequence shown here is derived from an EMBL/GenBank/DDBJ whole genome shotgun (WGS) entry which is preliminary data.</text>
</comment>
<dbReference type="EC" id="2.7.7.2" evidence="14"/>
<sequence>MEVLRSADEATDLCALTLGNFDGVHIGHQAVLRTLVRVADERGLSSLAMTFDPHPVAVHRPDHKPQLITGLDEKLARIAATGVDATLVQPYSLEFADQSAEEFIEFLARDVGVRAIVVGRDVRFGRGNEGNLATLQNLGQRHGVETVVAIDDLGDGEGLSRVSSTHIRSLLLDGNVEDAARMLGRPHVVTGTVVNGNARGREMGFPTANIGGDVAGLIPSDGVYAGWVYFADGRQQPGAISVGSNPTFDGDDRRVEVNVVGVEFPDMDVYGEPARVEFIAHIRGQIEFSGMDTLIEQMRDDVKNVSAVLEAERQKP</sequence>
<dbReference type="PANTHER" id="PTHR22749">
    <property type="entry name" value="RIBOFLAVIN KINASE/FMN ADENYLYLTRANSFERASE"/>
    <property type="match status" value="1"/>
</dbReference>
<keyword evidence="4 14" id="KW-0288">FMN</keyword>
<dbReference type="GO" id="GO:0009398">
    <property type="term" value="P:FMN biosynthetic process"/>
    <property type="evidence" value="ECO:0007669"/>
    <property type="project" value="UniProtKB-UniRule"/>
</dbReference>
<dbReference type="PANTHER" id="PTHR22749:SF6">
    <property type="entry name" value="RIBOFLAVIN KINASE"/>
    <property type="match status" value="1"/>
</dbReference>
<evidence type="ECO:0000259" key="15">
    <source>
        <dbReference type="SMART" id="SM00904"/>
    </source>
</evidence>
<evidence type="ECO:0000256" key="5">
    <source>
        <dbReference type="ARBA" id="ARBA00022679"/>
    </source>
</evidence>
<keyword evidence="6 14" id="KW-0548">Nucleotidyltransferase</keyword>
<evidence type="ECO:0000256" key="9">
    <source>
        <dbReference type="ARBA" id="ARBA00022827"/>
    </source>
</evidence>
<dbReference type="InterPro" id="IPR015864">
    <property type="entry name" value="FAD_synthase"/>
</dbReference>
<dbReference type="SUPFAM" id="SSF82114">
    <property type="entry name" value="Riboflavin kinase-like"/>
    <property type="match status" value="1"/>
</dbReference>
<dbReference type="UniPathway" id="UPA00276">
    <property type="reaction ID" value="UER00406"/>
</dbReference>
<dbReference type="EMBL" id="PNHK01000002">
    <property type="protein sequence ID" value="PMD05750.1"/>
    <property type="molecule type" value="Genomic_DNA"/>
</dbReference>
<gene>
    <name evidence="16" type="ORF">CJ199_07045</name>
</gene>
<evidence type="ECO:0000256" key="4">
    <source>
        <dbReference type="ARBA" id="ARBA00022643"/>
    </source>
</evidence>
<keyword evidence="5 14" id="KW-0808">Transferase</keyword>
<dbReference type="OrthoDB" id="9803667at2"/>
<keyword evidence="8 14" id="KW-0418">Kinase</keyword>
<dbReference type="GO" id="GO:0006747">
    <property type="term" value="P:FAD biosynthetic process"/>
    <property type="evidence" value="ECO:0007669"/>
    <property type="project" value="UniProtKB-UniRule"/>
</dbReference>
<evidence type="ECO:0000256" key="8">
    <source>
        <dbReference type="ARBA" id="ARBA00022777"/>
    </source>
</evidence>
<keyword evidence="9 14" id="KW-0274">FAD</keyword>
<name>A0A2N6VNM3_9MICO</name>
<evidence type="ECO:0000256" key="10">
    <source>
        <dbReference type="ARBA" id="ARBA00022840"/>
    </source>
</evidence>
<evidence type="ECO:0000256" key="13">
    <source>
        <dbReference type="ARBA" id="ARBA00049494"/>
    </source>
</evidence>
<dbReference type="GO" id="GO:0005524">
    <property type="term" value="F:ATP binding"/>
    <property type="evidence" value="ECO:0007669"/>
    <property type="project" value="UniProtKB-UniRule"/>
</dbReference>
<accession>A0A2N6VNM3</accession>
<dbReference type="Proteomes" id="UP000235598">
    <property type="component" value="Unassembled WGS sequence"/>
</dbReference>
<evidence type="ECO:0000256" key="14">
    <source>
        <dbReference type="PIRNR" id="PIRNR004491"/>
    </source>
</evidence>
<dbReference type="CDD" id="cd02064">
    <property type="entry name" value="FAD_synthetase_N"/>
    <property type="match status" value="1"/>
</dbReference>
<proteinExistence type="inferred from homology"/>
<dbReference type="SMART" id="SM00904">
    <property type="entry name" value="Flavokinase"/>
    <property type="match status" value="1"/>
</dbReference>
<feature type="domain" description="Riboflavin kinase" evidence="15">
    <location>
        <begin position="182"/>
        <end position="310"/>
    </location>
</feature>
<evidence type="ECO:0000256" key="11">
    <source>
        <dbReference type="ARBA" id="ARBA00023268"/>
    </source>
</evidence>
<comment type="pathway">
    <text evidence="1 14">Cofactor biosynthesis; FAD biosynthesis; FAD from FMN: step 1/1.</text>
</comment>
<dbReference type="InterPro" id="IPR015865">
    <property type="entry name" value="Riboflavin_kinase_bac/euk"/>
</dbReference>
<evidence type="ECO:0000256" key="7">
    <source>
        <dbReference type="ARBA" id="ARBA00022741"/>
    </source>
</evidence>
<dbReference type="AlphaFoldDB" id="A0A2N6VNM3"/>
<dbReference type="GO" id="GO:0008531">
    <property type="term" value="F:riboflavin kinase activity"/>
    <property type="evidence" value="ECO:0007669"/>
    <property type="project" value="UniProtKB-UniRule"/>
</dbReference>
<dbReference type="Pfam" id="PF06574">
    <property type="entry name" value="FAD_syn"/>
    <property type="match status" value="1"/>
</dbReference>
<comment type="pathway">
    <text evidence="2 14">Cofactor biosynthesis; FMN biosynthesis; FMN from riboflavin (ATP route): step 1/1.</text>
</comment>
<dbReference type="GO" id="GO:0009231">
    <property type="term" value="P:riboflavin biosynthetic process"/>
    <property type="evidence" value="ECO:0007669"/>
    <property type="project" value="InterPro"/>
</dbReference>
<dbReference type="InterPro" id="IPR002606">
    <property type="entry name" value="Riboflavin_kinase_bac"/>
</dbReference>
<dbReference type="UniPathway" id="UPA00277">
    <property type="reaction ID" value="UER00407"/>
</dbReference>
<evidence type="ECO:0000256" key="1">
    <source>
        <dbReference type="ARBA" id="ARBA00004726"/>
    </source>
</evidence>
<comment type="similarity">
    <text evidence="14">Belongs to the ribF family.</text>
</comment>
<keyword evidence="3 14" id="KW-0285">Flavoprotein</keyword>
<evidence type="ECO:0000313" key="16">
    <source>
        <dbReference type="EMBL" id="PMD05750.1"/>
    </source>
</evidence>
<dbReference type="GO" id="GO:0003919">
    <property type="term" value="F:FMN adenylyltransferase activity"/>
    <property type="evidence" value="ECO:0007669"/>
    <property type="project" value="UniProtKB-UniRule"/>
</dbReference>
<protein>
    <recommendedName>
        <fullName evidence="14">Riboflavin biosynthesis protein</fullName>
    </recommendedName>
    <domain>
        <recommendedName>
            <fullName evidence="14">Riboflavin kinase</fullName>
            <ecNumber evidence="14">2.7.1.26</ecNumber>
        </recommendedName>
        <alternativeName>
            <fullName evidence="14">Flavokinase</fullName>
        </alternativeName>
    </domain>
    <domain>
        <recommendedName>
            <fullName evidence="14">FMN adenylyltransferase</fullName>
            <ecNumber evidence="14">2.7.7.2</ecNumber>
        </recommendedName>
        <alternativeName>
            <fullName evidence="14">FAD pyrophosphorylase</fullName>
        </alternativeName>
        <alternativeName>
            <fullName evidence="14">FAD synthase</fullName>
        </alternativeName>
    </domain>
</protein>
<dbReference type="RefSeq" id="WP_102238767.1">
    <property type="nucleotide sequence ID" value="NZ_PNHK01000002.1"/>
</dbReference>
<comment type="catalytic activity">
    <reaction evidence="12 14">
        <text>riboflavin + ATP = FMN + ADP + H(+)</text>
        <dbReference type="Rhea" id="RHEA:14357"/>
        <dbReference type="ChEBI" id="CHEBI:15378"/>
        <dbReference type="ChEBI" id="CHEBI:30616"/>
        <dbReference type="ChEBI" id="CHEBI:57986"/>
        <dbReference type="ChEBI" id="CHEBI:58210"/>
        <dbReference type="ChEBI" id="CHEBI:456216"/>
        <dbReference type="EC" id="2.7.1.26"/>
    </reaction>
</comment>
<dbReference type="EC" id="2.7.1.26" evidence="14"/>
<dbReference type="FunFam" id="3.40.50.620:FF:000021">
    <property type="entry name" value="Riboflavin biosynthesis protein"/>
    <property type="match status" value="1"/>
</dbReference>
<keyword evidence="10 14" id="KW-0067">ATP-binding</keyword>
<dbReference type="NCBIfam" id="TIGR00083">
    <property type="entry name" value="ribF"/>
    <property type="match status" value="1"/>
</dbReference>
<evidence type="ECO:0000256" key="6">
    <source>
        <dbReference type="ARBA" id="ARBA00022695"/>
    </source>
</evidence>
<evidence type="ECO:0000256" key="3">
    <source>
        <dbReference type="ARBA" id="ARBA00022630"/>
    </source>
</evidence>
<dbReference type="InterPro" id="IPR023465">
    <property type="entry name" value="Riboflavin_kinase_dom_sf"/>
</dbReference>
<dbReference type="Gene3D" id="3.40.50.620">
    <property type="entry name" value="HUPs"/>
    <property type="match status" value="1"/>
</dbReference>
<dbReference type="NCBIfam" id="NF004160">
    <property type="entry name" value="PRK05627.1-3"/>
    <property type="match status" value="1"/>
</dbReference>
<keyword evidence="11" id="KW-0511">Multifunctional enzyme</keyword>
<organism evidence="16 17">
    <name type="scientific">Brevibacterium paucivorans</name>
    <dbReference type="NCBI Taxonomy" id="170994"/>
    <lineage>
        <taxon>Bacteria</taxon>
        <taxon>Bacillati</taxon>
        <taxon>Actinomycetota</taxon>
        <taxon>Actinomycetes</taxon>
        <taxon>Micrococcales</taxon>
        <taxon>Brevibacteriaceae</taxon>
        <taxon>Brevibacterium</taxon>
    </lineage>
</organism>
<evidence type="ECO:0000313" key="17">
    <source>
        <dbReference type="Proteomes" id="UP000235598"/>
    </source>
</evidence>
<keyword evidence="7 14" id="KW-0547">Nucleotide-binding</keyword>
<dbReference type="PIRSF" id="PIRSF004491">
    <property type="entry name" value="FAD_Synth"/>
    <property type="match status" value="1"/>
</dbReference>
<evidence type="ECO:0000256" key="12">
    <source>
        <dbReference type="ARBA" id="ARBA00047880"/>
    </source>
</evidence>
<reference evidence="16 17" key="1">
    <citation type="submission" date="2017-09" db="EMBL/GenBank/DDBJ databases">
        <title>Bacterial strain isolated from the female urinary microbiota.</title>
        <authorList>
            <person name="Thomas-White K."/>
            <person name="Kumar N."/>
            <person name="Forster S."/>
            <person name="Putonti C."/>
            <person name="Lawley T."/>
            <person name="Wolfe A.J."/>
        </authorList>
    </citation>
    <scope>NUCLEOTIDE SEQUENCE [LARGE SCALE GENOMIC DNA]</scope>
    <source>
        <strain evidence="16 17">UMB1301</strain>
    </source>
</reference>
<dbReference type="InterPro" id="IPR014729">
    <property type="entry name" value="Rossmann-like_a/b/a_fold"/>
</dbReference>
<dbReference type="InterPro" id="IPR023468">
    <property type="entry name" value="Riboflavin_kinase"/>
</dbReference>